<keyword evidence="1" id="KW-0472">Membrane</keyword>
<keyword evidence="1" id="KW-1133">Transmembrane helix</keyword>
<dbReference type="RefSeq" id="WP_128920018.1">
    <property type="nucleotide sequence ID" value="NZ_LBJC01000025.1"/>
</dbReference>
<gene>
    <name evidence="2" type="ORF">XH99_22030</name>
</gene>
<dbReference type="OrthoDB" id="9805360at2"/>
<evidence type="ECO:0000313" key="3">
    <source>
        <dbReference type="Proteomes" id="UP000289546"/>
    </source>
</evidence>
<accession>A0A4Q0S123</accession>
<dbReference type="EMBL" id="LBJQ01000083">
    <property type="protein sequence ID" value="RXH26196.1"/>
    <property type="molecule type" value="Genomic_DNA"/>
</dbReference>
<evidence type="ECO:0000313" key="2">
    <source>
        <dbReference type="EMBL" id="RXH26196.1"/>
    </source>
</evidence>
<dbReference type="Proteomes" id="UP000289546">
    <property type="component" value="Unassembled WGS sequence"/>
</dbReference>
<sequence length="75" mass="8224">MIGASLSRWTLSYFATALTALIAAEVLMTVGFGFPSYPIEEAVDGVHWADVSLTYDPPWTPDMMSSTAKEYLGFQ</sequence>
<dbReference type="AlphaFoldDB" id="A0A4Q0S123"/>
<dbReference type="SUPFAM" id="SSF117916">
    <property type="entry name" value="Fe-S cluster assembly (FSCA) domain-like"/>
    <property type="match status" value="1"/>
</dbReference>
<dbReference type="Gene3D" id="3.30.300.130">
    <property type="entry name" value="Fe-S cluster assembly (FSCA)"/>
    <property type="match status" value="1"/>
</dbReference>
<feature type="transmembrane region" description="Helical" evidence="1">
    <location>
        <begin position="12"/>
        <end position="34"/>
    </location>
</feature>
<organism evidence="2 3">
    <name type="scientific">Bradyrhizobium nanningense</name>
    <dbReference type="NCBI Taxonomy" id="1325118"/>
    <lineage>
        <taxon>Bacteria</taxon>
        <taxon>Pseudomonadati</taxon>
        <taxon>Pseudomonadota</taxon>
        <taxon>Alphaproteobacteria</taxon>
        <taxon>Hyphomicrobiales</taxon>
        <taxon>Nitrobacteraceae</taxon>
        <taxon>Bradyrhizobium</taxon>
    </lineage>
</organism>
<dbReference type="InterPro" id="IPR034904">
    <property type="entry name" value="FSCA_dom_sf"/>
</dbReference>
<keyword evidence="3" id="KW-1185">Reference proteome</keyword>
<keyword evidence="1" id="KW-0812">Transmembrane</keyword>
<comment type="caution">
    <text evidence="2">The sequence shown here is derived from an EMBL/GenBank/DDBJ whole genome shotgun (WGS) entry which is preliminary data.</text>
</comment>
<protein>
    <submittedName>
        <fullName evidence="2">Uncharacterized protein</fullName>
    </submittedName>
</protein>
<name>A0A4Q0S123_9BRAD</name>
<evidence type="ECO:0000256" key="1">
    <source>
        <dbReference type="SAM" id="Phobius"/>
    </source>
</evidence>
<reference evidence="2 3" key="1">
    <citation type="submission" date="2015-04" db="EMBL/GenBank/DDBJ databases">
        <title>Comparative genomics of rhizobia nodulating Arachis hypogaea in China.</title>
        <authorList>
            <person name="Li Y."/>
        </authorList>
    </citation>
    <scope>NUCLEOTIDE SEQUENCE [LARGE SCALE GENOMIC DNA]</scope>
    <source>
        <strain evidence="2 3">CCBAU 51757</strain>
    </source>
</reference>
<proteinExistence type="predicted"/>